<keyword evidence="3" id="KW-1185">Reference proteome</keyword>
<gene>
    <name evidence="2" type="ORF">GCM10010841_28090</name>
</gene>
<dbReference type="InterPro" id="IPR013785">
    <property type="entry name" value="Aldolase_TIM"/>
</dbReference>
<dbReference type="InterPro" id="IPR023885">
    <property type="entry name" value="4Fe4S-binding_SPASM_dom"/>
</dbReference>
<evidence type="ECO:0000313" key="2">
    <source>
        <dbReference type="EMBL" id="GGM18376.1"/>
    </source>
</evidence>
<reference evidence="3" key="1">
    <citation type="journal article" date="2019" name="Int. J. Syst. Evol. Microbiol.">
        <title>The Global Catalogue of Microorganisms (GCM) 10K type strain sequencing project: providing services to taxonomists for standard genome sequencing and annotation.</title>
        <authorList>
            <consortium name="The Broad Institute Genomics Platform"/>
            <consortium name="The Broad Institute Genome Sequencing Center for Infectious Disease"/>
            <person name="Wu L."/>
            <person name="Ma J."/>
        </authorList>
    </citation>
    <scope>NUCLEOTIDE SEQUENCE [LARGE SCALE GENOMIC DNA]</scope>
    <source>
        <strain evidence="3">JCM 15443</strain>
    </source>
</reference>
<protein>
    <recommendedName>
        <fullName evidence="1">4Fe4S-binding SPASM domain-containing protein</fullName>
    </recommendedName>
</protein>
<feature type="domain" description="4Fe4S-binding SPASM" evidence="1">
    <location>
        <begin position="238"/>
        <end position="280"/>
    </location>
</feature>
<proteinExistence type="predicted"/>
<evidence type="ECO:0000259" key="1">
    <source>
        <dbReference type="Pfam" id="PF13186"/>
    </source>
</evidence>
<dbReference type="CDD" id="cd01335">
    <property type="entry name" value="Radical_SAM"/>
    <property type="match status" value="1"/>
</dbReference>
<sequence length="358" mass="38970">MTDGRLSDHDQEALMRLFLMQHMPMHFNALVVERTSRCTAQCAMCYQAAGPRGSDALGDHTLAEADVARVIEDAVTIPNLHPRFHLTGGESFLDVNACMRLFERARDVGFLDLTSTTNAYWARDPGRALDICRRLRAAGVTSLEISWDVWHLPYIDARAVSQCLMACAEVGIESNLRLLASRSHDADEALDQLHPEALEQATRISCNPVFPTGRGAQTLDPTDLYTQGTLNDNCHTTLNLTVNARGNVSPCCAGLDQTDAYVFGNVTVDPVSVIAHRMNASPMLRTVVFGGIAALFPVLEAAGVPPQGTYTSICHACWSIFSDPVKVDALKTHFEEAPRRAVLAALAQLEAHSMGEPA</sequence>
<dbReference type="Gene3D" id="3.20.20.70">
    <property type="entry name" value="Aldolase class I"/>
    <property type="match status" value="1"/>
</dbReference>
<dbReference type="InterPro" id="IPR058240">
    <property type="entry name" value="rSAM_sf"/>
</dbReference>
<dbReference type="Proteomes" id="UP000661918">
    <property type="component" value="Unassembled WGS sequence"/>
</dbReference>
<dbReference type="PANTHER" id="PTHR11228:SF7">
    <property type="entry name" value="PQQA PEPTIDE CYCLASE"/>
    <property type="match status" value="1"/>
</dbReference>
<organism evidence="2 3">
    <name type="scientific">Deinococcus aerophilus</name>
    <dbReference type="NCBI Taxonomy" id="522488"/>
    <lineage>
        <taxon>Bacteria</taxon>
        <taxon>Thermotogati</taxon>
        <taxon>Deinococcota</taxon>
        <taxon>Deinococci</taxon>
        <taxon>Deinococcales</taxon>
        <taxon>Deinococcaceae</taxon>
        <taxon>Deinococcus</taxon>
    </lineage>
</organism>
<dbReference type="PANTHER" id="PTHR11228">
    <property type="entry name" value="RADICAL SAM DOMAIN PROTEIN"/>
    <property type="match status" value="1"/>
</dbReference>
<dbReference type="RefSeq" id="WP_188904981.1">
    <property type="nucleotide sequence ID" value="NZ_BMOM01000031.1"/>
</dbReference>
<dbReference type="CDD" id="cd21109">
    <property type="entry name" value="SPASM"/>
    <property type="match status" value="1"/>
</dbReference>
<dbReference type="EMBL" id="BMOM01000031">
    <property type="protein sequence ID" value="GGM18376.1"/>
    <property type="molecule type" value="Genomic_DNA"/>
</dbReference>
<dbReference type="InterPro" id="IPR050377">
    <property type="entry name" value="Radical_SAM_PqqE_MftC-like"/>
</dbReference>
<evidence type="ECO:0000313" key="3">
    <source>
        <dbReference type="Proteomes" id="UP000661918"/>
    </source>
</evidence>
<dbReference type="SUPFAM" id="SSF102114">
    <property type="entry name" value="Radical SAM enzymes"/>
    <property type="match status" value="1"/>
</dbReference>
<comment type="caution">
    <text evidence="2">The sequence shown here is derived from an EMBL/GenBank/DDBJ whole genome shotgun (WGS) entry which is preliminary data.</text>
</comment>
<accession>A0ABQ2GYZ4</accession>
<dbReference type="Pfam" id="PF13186">
    <property type="entry name" value="SPASM"/>
    <property type="match status" value="1"/>
</dbReference>
<name>A0ABQ2GYZ4_9DEIO</name>